<dbReference type="AlphaFoldDB" id="M4EF81"/>
<protein>
    <submittedName>
        <fullName evidence="1">Uncharacterized protein</fullName>
    </submittedName>
</protein>
<reference evidence="1" key="3">
    <citation type="submission" date="2023-03" db="UniProtKB">
        <authorList>
            <consortium name="EnsemblPlants"/>
        </authorList>
    </citation>
    <scope>IDENTIFICATION</scope>
    <source>
        <strain evidence="1">cv. Chiifu-401-42</strain>
    </source>
</reference>
<reference evidence="1 2" key="1">
    <citation type="journal article" date="2011" name="Nat. Genet.">
        <title>The genome of the mesopolyploid crop species Brassica rapa.</title>
        <authorList>
            <consortium name="Brassica rapa Genome Sequencing Project Consortium"/>
            <person name="Wang X."/>
            <person name="Wang H."/>
            <person name="Wang J."/>
            <person name="Sun R."/>
            <person name="Wu J."/>
            <person name="Liu S."/>
            <person name="Bai Y."/>
            <person name="Mun J.H."/>
            <person name="Bancroft I."/>
            <person name="Cheng F."/>
            <person name="Huang S."/>
            <person name="Li X."/>
            <person name="Hua W."/>
            <person name="Wang J."/>
            <person name="Wang X."/>
            <person name="Freeling M."/>
            <person name="Pires J.C."/>
            <person name="Paterson A.H."/>
            <person name="Chalhoub B."/>
            <person name="Wang B."/>
            <person name="Hayward A."/>
            <person name="Sharpe A.G."/>
            <person name="Park B.S."/>
            <person name="Weisshaar B."/>
            <person name="Liu B."/>
            <person name="Li B."/>
            <person name="Liu B."/>
            <person name="Tong C."/>
            <person name="Song C."/>
            <person name="Duran C."/>
            <person name="Peng C."/>
            <person name="Geng C."/>
            <person name="Koh C."/>
            <person name="Lin C."/>
            <person name="Edwards D."/>
            <person name="Mu D."/>
            <person name="Shen D."/>
            <person name="Soumpourou E."/>
            <person name="Li F."/>
            <person name="Fraser F."/>
            <person name="Conant G."/>
            <person name="Lassalle G."/>
            <person name="King G.J."/>
            <person name="Bonnema G."/>
            <person name="Tang H."/>
            <person name="Wang H."/>
            <person name="Belcram H."/>
            <person name="Zhou H."/>
            <person name="Hirakawa H."/>
            <person name="Abe H."/>
            <person name="Guo H."/>
            <person name="Wang H."/>
            <person name="Jin H."/>
            <person name="Parkin I.A."/>
            <person name="Batley J."/>
            <person name="Kim J.S."/>
            <person name="Just J."/>
            <person name="Li J."/>
            <person name="Xu J."/>
            <person name="Deng J."/>
            <person name="Kim J.A."/>
            <person name="Li J."/>
            <person name="Yu J."/>
            <person name="Meng J."/>
            <person name="Wang J."/>
            <person name="Min J."/>
            <person name="Poulain J."/>
            <person name="Wang J."/>
            <person name="Hatakeyama K."/>
            <person name="Wu K."/>
            <person name="Wang L."/>
            <person name="Fang L."/>
            <person name="Trick M."/>
            <person name="Links M.G."/>
            <person name="Zhao M."/>
            <person name="Jin M."/>
            <person name="Ramchiary N."/>
            <person name="Drou N."/>
            <person name="Berkman P.J."/>
            <person name="Cai Q."/>
            <person name="Huang Q."/>
            <person name="Li R."/>
            <person name="Tabata S."/>
            <person name="Cheng S."/>
            <person name="Zhang S."/>
            <person name="Zhang S."/>
            <person name="Huang S."/>
            <person name="Sato S."/>
            <person name="Sun S."/>
            <person name="Kwon S.J."/>
            <person name="Choi S.R."/>
            <person name="Lee T.H."/>
            <person name="Fan W."/>
            <person name="Zhao X."/>
            <person name="Tan X."/>
            <person name="Xu X."/>
            <person name="Wang Y."/>
            <person name="Qiu Y."/>
            <person name="Yin Y."/>
            <person name="Li Y."/>
            <person name="Du Y."/>
            <person name="Liao Y."/>
            <person name="Lim Y."/>
            <person name="Narusaka Y."/>
            <person name="Wang Y."/>
            <person name="Wang Z."/>
            <person name="Li Z."/>
            <person name="Wang Z."/>
            <person name="Xiong Z."/>
            <person name="Zhang Z."/>
        </authorList>
    </citation>
    <scope>NUCLEOTIDE SEQUENCE [LARGE SCALE GENOMIC DNA]</scope>
    <source>
        <strain evidence="1 2">cv. Chiifu-401-42</strain>
    </source>
</reference>
<reference evidence="1 2" key="2">
    <citation type="journal article" date="2018" name="Hortic Res">
        <title>Improved Brassica rapa reference genome by single-molecule sequencing and chromosome conformation capture technologies.</title>
        <authorList>
            <person name="Zhang L."/>
            <person name="Cai X."/>
            <person name="Wu J."/>
            <person name="Liu M."/>
            <person name="Grob S."/>
            <person name="Cheng F."/>
            <person name="Liang J."/>
            <person name="Cai C."/>
            <person name="Liu Z."/>
            <person name="Liu B."/>
            <person name="Wang F."/>
            <person name="Li S."/>
            <person name="Liu F."/>
            <person name="Li X."/>
            <person name="Cheng L."/>
            <person name="Yang W."/>
            <person name="Li M.H."/>
            <person name="Grossniklaus U."/>
            <person name="Zheng H."/>
            <person name="Wang X."/>
        </authorList>
    </citation>
    <scope>NUCLEOTIDE SEQUENCE [LARGE SCALE GENOMIC DNA]</scope>
    <source>
        <strain evidence="1 2">cv. Chiifu-401-42</strain>
    </source>
</reference>
<dbReference type="HOGENOM" id="CLU_1629403_0_0_1"/>
<accession>M4EF81</accession>
<proteinExistence type="predicted"/>
<sequence>MHLVKLTTSSQRGINPFDIFIAIFSIIKSREELNQKPRGRSGTWLLFNCTSWRRLSQPRTSVYVSVQALFQVLHLCLLTPITATAPPPLSIFVNLRRGSTGAQLLCVSVVLCSGDLVVVASSLNAVGIVVASSLDAVGIVGIYSSVKLVNSNGDFPVFCKPGP</sequence>
<dbReference type="InParanoid" id="M4EF81"/>
<organism evidence="1 2">
    <name type="scientific">Brassica campestris</name>
    <name type="common">Field mustard</name>
    <dbReference type="NCBI Taxonomy" id="3711"/>
    <lineage>
        <taxon>Eukaryota</taxon>
        <taxon>Viridiplantae</taxon>
        <taxon>Streptophyta</taxon>
        <taxon>Embryophyta</taxon>
        <taxon>Tracheophyta</taxon>
        <taxon>Spermatophyta</taxon>
        <taxon>Magnoliopsida</taxon>
        <taxon>eudicotyledons</taxon>
        <taxon>Gunneridae</taxon>
        <taxon>Pentapetalae</taxon>
        <taxon>rosids</taxon>
        <taxon>malvids</taxon>
        <taxon>Brassicales</taxon>
        <taxon>Brassicaceae</taxon>
        <taxon>Brassiceae</taxon>
        <taxon>Brassica</taxon>
    </lineage>
</organism>
<dbReference type="EnsemblPlants" id="Bra027443.1">
    <property type="protein sequence ID" value="Bra027443.1-P"/>
    <property type="gene ID" value="Bra027443"/>
</dbReference>
<dbReference type="Proteomes" id="UP000011750">
    <property type="component" value="Chromosome A09"/>
</dbReference>
<dbReference type="Gramene" id="Bra027443.1">
    <property type="protein sequence ID" value="Bra027443.1-P"/>
    <property type="gene ID" value="Bra027443"/>
</dbReference>
<keyword evidence="2" id="KW-1185">Reference proteome</keyword>
<name>M4EF81_BRACM</name>
<evidence type="ECO:0000313" key="2">
    <source>
        <dbReference type="Proteomes" id="UP000011750"/>
    </source>
</evidence>
<evidence type="ECO:0000313" key="1">
    <source>
        <dbReference type="EnsemblPlants" id="Bra027443.1-P"/>
    </source>
</evidence>